<evidence type="ECO:0000313" key="3">
    <source>
        <dbReference type="Proteomes" id="UP001595814"/>
    </source>
</evidence>
<protein>
    <submittedName>
        <fullName evidence="2">Uncharacterized protein</fullName>
    </submittedName>
</protein>
<dbReference type="EMBL" id="JBHSAW010000001">
    <property type="protein sequence ID" value="MFC4094384.1"/>
    <property type="molecule type" value="Genomic_DNA"/>
</dbReference>
<keyword evidence="3" id="KW-1185">Reference proteome</keyword>
<feature type="region of interest" description="Disordered" evidence="1">
    <location>
        <begin position="1"/>
        <end position="23"/>
    </location>
</feature>
<gene>
    <name evidence="2" type="ORF">ACFOUT_00760</name>
</gene>
<comment type="caution">
    <text evidence="2">The sequence shown here is derived from an EMBL/GenBank/DDBJ whole genome shotgun (WGS) entry which is preliminary data.</text>
</comment>
<evidence type="ECO:0000256" key="1">
    <source>
        <dbReference type="SAM" id="MobiDB-lite"/>
    </source>
</evidence>
<name>A0ABV8JNM9_9FLAO</name>
<accession>A0ABV8JNM9</accession>
<evidence type="ECO:0000313" key="2">
    <source>
        <dbReference type="EMBL" id="MFC4094384.1"/>
    </source>
</evidence>
<sequence>MDTPPVTLHSTRTNPSDEKDSHTVDETDVQFVVCWAFPKMLIRNKKRSPRNFLRLFTNREYLNGLPLQLKVYNIENDKIKGNNGVEELYVVYSCGIDV</sequence>
<proteinExistence type="predicted"/>
<dbReference type="Proteomes" id="UP001595814">
    <property type="component" value="Unassembled WGS sequence"/>
</dbReference>
<reference evidence="3" key="1">
    <citation type="journal article" date="2019" name="Int. J. Syst. Evol. Microbiol.">
        <title>The Global Catalogue of Microorganisms (GCM) 10K type strain sequencing project: providing services to taxonomists for standard genome sequencing and annotation.</title>
        <authorList>
            <consortium name="The Broad Institute Genomics Platform"/>
            <consortium name="The Broad Institute Genome Sequencing Center for Infectious Disease"/>
            <person name="Wu L."/>
            <person name="Ma J."/>
        </authorList>
    </citation>
    <scope>NUCLEOTIDE SEQUENCE [LARGE SCALE GENOMIC DNA]</scope>
    <source>
        <strain evidence="3">CECT 7477</strain>
    </source>
</reference>
<organism evidence="2 3">
    <name type="scientific">Euzebyella saccharophila</name>
    <dbReference type="NCBI Taxonomy" id="679664"/>
    <lineage>
        <taxon>Bacteria</taxon>
        <taxon>Pseudomonadati</taxon>
        <taxon>Bacteroidota</taxon>
        <taxon>Flavobacteriia</taxon>
        <taxon>Flavobacteriales</taxon>
        <taxon>Flavobacteriaceae</taxon>
        <taxon>Euzebyella</taxon>
    </lineage>
</organism>